<dbReference type="Pfam" id="PF00487">
    <property type="entry name" value="FA_desaturase"/>
    <property type="match status" value="1"/>
</dbReference>
<keyword evidence="13" id="KW-0482">Metalloprotease</keyword>
<evidence type="ECO:0000256" key="4">
    <source>
        <dbReference type="ARBA" id="ARBA00006146"/>
    </source>
</evidence>
<dbReference type="PANTHER" id="PTHR28570">
    <property type="entry name" value="ASPARTYL AMINOPEPTIDASE"/>
    <property type="match status" value="1"/>
</dbReference>
<evidence type="ECO:0000256" key="7">
    <source>
        <dbReference type="ARBA" id="ARBA00022670"/>
    </source>
</evidence>
<feature type="domain" description="Sphingolipid delta4-desaturase N-terminal" evidence="15">
    <location>
        <begin position="43"/>
        <end position="81"/>
    </location>
</feature>
<dbReference type="GO" id="GO:0042284">
    <property type="term" value="F:sphingolipid delta-4 desaturase activity"/>
    <property type="evidence" value="ECO:0007669"/>
    <property type="project" value="InterPro"/>
</dbReference>
<evidence type="ECO:0000256" key="8">
    <source>
        <dbReference type="ARBA" id="ARBA00022692"/>
    </source>
</evidence>
<keyword evidence="9" id="KW-0479">Metal-binding</keyword>
<dbReference type="SUPFAM" id="SSF101821">
    <property type="entry name" value="Aminopeptidase/glucanase lid domain"/>
    <property type="match status" value="1"/>
</dbReference>
<dbReference type="SMART" id="SM01269">
    <property type="entry name" value="Lipid_DES"/>
    <property type="match status" value="1"/>
</dbReference>
<dbReference type="InterPro" id="IPR013866">
    <property type="entry name" value="Sphingolipid_d4-desaturase_N"/>
</dbReference>
<dbReference type="PANTHER" id="PTHR28570:SF3">
    <property type="entry name" value="ASPARTYL AMINOPEPTIDASE"/>
    <property type="match status" value="1"/>
</dbReference>
<keyword evidence="6" id="KW-0031">Aminopeptidase</keyword>
<dbReference type="GO" id="GO:0004177">
    <property type="term" value="F:aminopeptidase activity"/>
    <property type="evidence" value="ECO:0007669"/>
    <property type="project" value="UniProtKB-KW"/>
</dbReference>
<gene>
    <name evidence="16" type="ORF">HK099_006427</name>
</gene>
<evidence type="ECO:0000256" key="5">
    <source>
        <dbReference type="ARBA" id="ARBA00008290"/>
    </source>
</evidence>
<dbReference type="GO" id="GO:0006508">
    <property type="term" value="P:proteolysis"/>
    <property type="evidence" value="ECO:0007669"/>
    <property type="project" value="UniProtKB-KW"/>
</dbReference>
<sequence>MAPKIEEEKKYTQKDYDVFYGKKNLVKNVPRSLKFNDSSKEFETTHDFIWTMTEEPHYSRRLEILKKYPEIKKLFGHEPLTKYICVGIVFIQLFFAWYFRDINSYKTPLFWVVLYFVGATANQSIFLAIHEISHNLAFKAPIANKLFSILVCNIPIAVPYAASFKPYHMDHHRFQGVDGVDTDLPTTIEGRLLSSTPGKAFFALFQIFFYAIRPMAIKQYPFTRYHVLNLTYILGVDYLIYKYLGDGSFGVLVYLLASTVMAGCGLHPCAAHFIAEHFVFTGEAETYSYYGILNFFCWNVGYHNEHHDFPFVAWSKLPEIRRIAAEYYDTLPYHESWPMVTFQFVFGKNYSVWNRVKRKEKISHNNAFFQKMDEPSVTTETNTKSGSSPFHVVAESRRRLVAAGFTEIKERQNFDQKLARNGKYFYTRNQSALIAFSVGGKYSRGNGFSIVGAHTDSPCLKVKPISKKTKSTYLQVGVEVYGGGLWHTWFDRDLSVAGRVMVKNGDKFEQNLVKINKSILRIPNLAIHLTDRKDGFTFNKEVQLTPILGLTKAVEKQLNAEPTEGDGNTPKHHPEFLKLIANELKVNVEQIEEFELCLYDTQAPAVGGLNDEFVFSARLDNLGMSYCSLQGLINAKNLESDSNIRMVALFDNEEIGSVSTAGADSNLLEAALKRISKMDFNDGQTSLSQDLEEWDIVADFNHILNLNLISSSSQSVAEEALLKSMLISADMAHGLHPNYMEKHEDNHRPTINKGVVIKQNANIRYATNAISTLALREVARKRNVPLQEFVVRNDSPCGSTIGPMLSAKLGIRTVDVGNPQWAMHSIRECCGTEDVKYAIDLFEV</sequence>
<name>A0AAD5XY88_9FUNG</name>
<keyword evidence="17" id="KW-1185">Reference proteome</keyword>
<dbReference type="Gene3D" id="2.30.250.10">
    <property type="entry name" value="Aminopeptidase i, Domain 2"/>
    <property type="match status" value="1"/>
</dbReference>
<evidence type="ECO:0000256" key="11">
    <source>
        <dbReference type="ARBA" id="ARBA00022833"/>
    </source>
</evidence>
<dbReference type="AlphaFoldDB" id="A0AAD5XY88"/>
<organism evidence="16 17">
    <name type="scientific">Clydaea vesicula</name>
    <dbReference type="NCBI Taxonomy" id="447962"/>
    <lineage>
        <taxon>Eukaryota</taxon>
        <taxon>Fungi</taxon>
        <taxon>Fungi incertae sedis</taxon>
        <taxon>Chytridiomycota</taxon>
        <taxon>Chytridiomycota incertae sedis</taxon>
        <taxon>Chytridiomycetes</taxon>
        <taxon>Lobulomycetales</taxon>
        <taxon>Lobulomycetaceae</taxon>
        <taxon>Clydaea</taxon>
    </lineage>
</organism>
<evidence type="ECO:0000313" key="16">
    <source>
        <dbReference type="EMBL" id="KAJ3215299.1"/>
    </source>
</evidence>
<feature type="transmembrane region" description="Helical" evidence="14">
    <location>
        <begin position="111"/>
        <end position="130"/>
    </location>
</feature>
<dbReference type="Pfam" id="PF08557">
    <property type="entry name" value="Lipid_DES"/>
    <property type="match status" value="1"/>
</dbReference>
<keyword evidence="14" id="KW-0472">Membrane</keyword>
<dbReference type="InterPro" id="IPR005804">
    <property type="entry name" value="FA_desaturase_dom"/>
</dbReference>
<dbReference type="GO" id="GO:0008270">
    <property type="term" value="F:zinc ion binding"/>
    <property type="evidence" value="ECO:0007669"/>
    <property type="project" value="InterPro"/>
</dbReference>
<dbReference type="FunFam" id="2.30.250.10:FF:000001">
    <property type="entry name" value="Aspartyl aminopeptidase 1"/>
    <property type="match status" value="1"/>
</dbReference>
<dbReference type="GO" id="GO:0030148">
    <property type="term" value="P:sphingolipid biosynthetic process"/>
    <property type="evidence" value="ECO:0007669"/>
    <property type="project" value="InterPro"/>
</dbReference>
<evidence type="ECO:0000256" key="2">
    <source>
        <dbReference type="ARBA" id="ARBA00001947"/>
    </source>
</evidence>
<dbReference type="GO" id="GO:0000324">
    <property type="term" value="C:fungal-type vacuole"/>
    <property type="evidence" value="ECO:0007669"/>
    <property type="project" value="TreeGrafter"/>
</dbReference>
<evidence type="ECO:0000256" key="3">
    <source>
        <dbReference type="ARBA" id="ARBA00004141"/>
    </source>
</evidence>
<dbReference type="GO" id="GO:0008237">
    <property type="term" value="F:metallopeptidase activity"/>
    <property type="evidence" value="ECO:0007669"/>
    <property type="project" value="UniProtKB-KW"/>
</dbReference>
<dbReference type="InterPro" id="IPR011388">
    <property type="entry name" value="DES1/DES2"/>
</dbReference>
<evidence type="ECO:0000256" key="12">
    <source>
        <dbReference type="ARBA" id="ARBA00022989"/>
    </source>
</evidence>
<comment type="similarity">
    <text evidence="4">Belongs to the fatty acid desaturase type 1 family. DEGS subfamily.</text>
</comment>
<evidence type="ECO:0000259" key="15">
    <source>
        <dbReference type="SMART" id="SM01269"/>
    </source>
</evidence>
<keyword evidence="11" id="KW-0862">Zinc</keyword>
<evidence type="ECO:0000256" key="1">
    <source>
        <dbReference type="ARBA" id="ARBA00001335"/>
    </source>
</evidence>
<dbReference type="EMBL" id="JADGJW010000553">
    <property type="protein sequence ID" value="KAJ3215299.1"/>
    <property type="molecule type" value="Genomic_DNA"/>
</dbReference>
<evidence type="ECO:0000256" key="14">
    <source>
        <dbReference type="SAM" id="Phobius"/>
    </source>
</evidence>
<feature type="transmembrane region" description="Helical" evidence="14">
    <location>
        <begin position="192"/>
        <end position="212"/>
    </location>
</feature>
<proteinExistence type="inferred from homology"/>
<dbReference type="Gene3D" id="3.40.630.10">
    <property type="entry name" value="Zn peptidases"/>
    <property type="match status" value="1"/>
</dbReference>
<comment type="catalytic activity">
    <reaction evidence="1">
        <text>Release of an N-terminal aspartate or glutamate from a peptide, with a preference for aspartate.</text>
        <dbReference type="EC" id="3.4.11.21"/>
    </reaction>
</comment>
<dbReference type="PRINTS" id="PR00932">
    <property type="entry name" value="AMINO1PTASE"/>
</dbReference>
<comment type="similarity">
    <text evidence="5">Belongs to the peptidase M18 family.</text>
</comment>
<keyword evidence="7" id="KW-0645">Protease</keyword>
<comment type="subcellular location">
    <subcellularLocation>
        <location evidence="3">Membrane</location>
        <topology evidence="3">Multi-pass membrane protein</topology>
    </subcellularLocation>
</comment>
<dbReference type="Pfam" id="PF02127">
    <property type="entry name" value="Peptidase_M18"/>
    <property type="match status" value="2"/>
</dbReference>
<comment type="cofactor">
    <cofactor evidence="2">
        <name>Zn(2+)</name>
        <dbReference type="ChEBI" id="CHEBI:29105"/>
    </cofactor>
</comment>
<dbReference type="InterPro" id="IPR001948">
    <property type="entry name" value="Peptidase_M18"/>
</dbReference>
<feature type="transmembrane region" description="Helical" evidence="14">
    <location>
        <begin position="142"/>
        <end position="162"/>
    </location>
</feature>
<feature type="transmembrane region" description="Helical" evidence="14">
    <location>
        <begin position="247"/>
        <end position="266"/>
    </location>
</feature>
<keyword evidence="12 14" id="KW-1133">Transmembrane helix</keyword>
<keyword evidence="10" id="KW-0378">Hydrolase</keyword>
<feature type="transmembrane region" description="Helical" evidence="14">
    <location>
        <begin position="80"/>
        <end position="99"/>
    </location>
</feature>
<evidence type="ECO:0000256" key="13">
    <source>
        <dbReference type="ARBA" id="ARBA00023049"/>
    </source>
</evidence>
<dbReference type="Proteomes" id="UP001211065">
    <property type="component" value="Unassembled WGS sequence"/>
</dbReference>
<evidence type="ECO:0000256" key="6">
    <source>
        <dbReference type="ARBA" id="ARBA00022438"/>
    </source>
</evidence>
<evidence type="ECO:0000256" key="10">
    <source>
        <dbReference type="ARBA" id="ARBA00022801"/>
    </source>
</evidence>
<reference evidence="16" key="1">
    <citation type="submission" date="2020-05" db="EMBL/GenBank/DDBJ databases">
        <title>Phylogenomic resolution of chytrid fungi.</title>
        <authorList>
            <person name="Stajich J.E."/>
            <person name="Amses K."/>
            <person name="Simmons R."/>
            <person name="Seto K."/>
            <person name="Myers J."/>
            <person name="Bonds A."/>
            <person name="Quandt C.A."/>
            <person name="Barry K."/>
            <person name="Liu P."/>
            <person name="Grigoriev I."/>
            <person name="Longcore J.E."/>
            <person name="James T.Y."/>
        </authorList>
    </citation>
    <scope>NUCLEOTIDE SEQUENCE</scope>
    <source>
        <strain evidence="16">JEL0476</strain>
    </source>
</reference>
<accession>A0AAD5XY88</accession>
<evidence type="ECO:0000313" key="17">
    <source>
        <dbReference type="Proteomes" id="UP001211065"/>
    </source>
</evidence>
<dbReference type="CDD" id="cd03508">
    <property type="entry name" value="Delta4-sphingolipid-FADS-like"/>
    <property type="match status" value="1"/>
</dbReference>
<evidence type="ECO:0000256" key="9">
    <source>
        <dbReference type="ARBA" id="ARBA00022723"/>
    </source>
</evidence>
<dbReference type="GO" id="GO:0016020">
    <property type="term" value="C:membrane"/>
    <property type="evidence" value="ECO:0007669"/>
    <property type="project" value="UniProtKB-SubCell"/>
</dbReference>
<keyword evidence="8 14" id="KW-0812">Transmembrane</keyword>
<protein>
    <recommendedName>
        <fullName evidence="15">Sphingolipid delta4-desaturase N-terminal domain-containing protein</fullName>
    </recommendedName>
</protein>
<comment type="caution">
    <text evidence="16">The sequence shown here is derived from an EMBL/GenBank/DDBJ whole genome shotgun (WGS) entry which is preliminary data.</text>
</comment>
<dbReference type="SUPFAM" id="SSF53187">
    <property type="entry name" value="Zn-dependent exopeptidases"/>
    <property type="match status" value="1"/>
</dbReference>
<dbReference type="InterPro" id="IPR023358">
    <property type="entry name" value="Peptidase_M18_dom2"/>
</dbReference>
<dbReference type="CDD" id="cd05658">
    <property type="entry name" value="M18_DAP"/>
    <property type="match status" value="1"/>
</dbReference>